<dbReference type="SUPFAM" id="SSF53474">
    <property type="entry name" value="alpha/beta-Hydrolases"/>
    <property type="match status" value="1"/>
</dbReference>
<protein>
    <recommendedName>
        <fullName evidence="10">Phospholipase A1 member A</fullName>
    </recommendedName>
</protein>
<keyword evidence="18" id="KW-1185">Reference proteome</keyword>
<keyword evidence="5" id="KW-0378">Hydrolase</keyword>
<evidence type="ECO:0000256" key="10">
    <source>
        <dbReference type="ARBA" id="ARBA00040696"/>
    </source>
</evidence>
<feature type="domain" description="Lipase" evidence="16">
    <location>
        <begin position="53"/>
        <end position="294"/>
    </location>
</feature>
<evidence type="ECO:0000256" key="6">
    <source>
        <dbReference type="ARBA" id="ARBA00022963"/>
    </source>
</evidence>
<keyword evidence="14" id="KW-0106">Calcium</keyword>
<evidence type="ECO:0000256" key="9">
    <source>
        <dbReference type="ARBA" id="ARBA00023180"/>
    </source>
</evidence>
<keyword evidence="3" id="KW-0964">Secreted</keyword>
<comment type="catalytic activity">
    <reaction evidence="11">
        <text>1-(9Z-octadecenoyl)-sn-glycero-3-phospho-L-serine + H2O = sn-glycero-3-phospho-L-serine + (9Z)-octadecenoate + H(+)</text>
        <dbReference type="Rhea" id="RHEA:40499"/>
        <dbReference type="ChEBI" id="CHEBI:15377"/>
        <dbReference type="ChEBI" id="CHEBI:15378"/>
        <dbReference type="ChEBI" id="CHEBI:30823"/>
        <dbReference type="ChEBI" id="CHEBI:64765"/>
        <dbReference type="ChEBI" id="CHEBI:74617"/>
    </reaction>
    <physiologicalReaction direction="left-to-right" evidence="11">
        <dbReference type="Rhea" id="RHEA:40500"/>
    </physiologicalReaction>
</comment>
<comment type="subcellular location">
    <subcellularLocation>
        <location evidence="1">Secreted</location>
    </subcellularLocation>
</comment>
<evidence type="ECO:0000256" key="4">
    <source>
        <dbReference type="ARBA" id="ARBA00022729"/>
    </source>
</evidence>
<accession>A0A8J7NPU1</accession>
<evidence type="ECO:0000256" key="2">
    <source>
        <dbReference type="ARBA" id="ARBA00010701"/>
    </source>
</evidence>
<comment type="caution">
    <text evidence="17">The sequence shown here is derived from an EMBL/GenBank/DDBJ whole genome shotgun (WGS) entry which is preliminary data.</text>
</comment>
<keyword evidence="8" id="KW-1015">Disulfide bond</keyword>
<keyword evidence="9" id="KW-0325">Glycoprotein</keyword>
<comment type="catalytic activity">
    <reaction evidence="12">
        <text>1,2-di-(9Z)-octadecenoyl-sn-glycero-3-phospho-L-serine + H2O = 2-(9Z-octadecenoyl)-sn-glycero-3-phospho-L-serine + (9Z)-octadecenoate + H(+)</text>
        <dbReference type="Rhea" id="RHEA:40491"/>
        <dbReference type="ChEBI" id="CHEBI:15377"/>
        <dbReference type="ChEBI" id="CHEBI:15378"/>
        <dbReference type="ChEBI" id="CHEBI:30823"/>
        <dbReference type="ChEBI" id="CHEBI:74905"/>
        <dbReference type="ChEBI" id="CHEBI:77342"/>
    </reaction>
    <physiologicalReaction direction="left-to-right" evidence="12">
        <dbReference type="Rhea" id="RHEA:40492"/>
    </physiologicalReaction>
</comment>
<dbReference type="PRINTS" id="PR00821">
    <property type="entry name" value="TAGLIPASE"/>
</dbReference>
<keyword evidence="6" id="KW-0442">Lipid degradation</keyword>
<evidence type="ECO:0000256" key="5">
    <source>
        <dbReference type="ARBA" id="ARBA00022801"/>
    </source>
</evidence>
<dbReference type="GO" id="GO:0046872">
    <property type="term" value="F:metal ion binding"/>
    <property type="evidence" value="ECO:0007669"/>
    <property type="project" value="UniProtKB-KW"/>
</dbReference>
<dbReference type="AlphaFoldDB" id="A0A8J7NPU1"/>
<evidence type="ECO:0000313" key="18">
    <source>
        <dbReference type="Proteomes" id="UP000736164"/>
    </source>
</evidence>
<reference evidence="17" key="1">
    <citation type="journal article" date="2021" name="Cell">
        <title>Tracing the genetic footprints of vertebrate landing in non-teleost ray-finned fishes.</title>
        <authorList>
            <person name="Bi X."/>
            <person name="Wang K."/>
            <person name="Yang L."/>
            <person name="Pan H."/>
            <person name="Jiang H."/>
            <person name="Wei Q."/>
            <person name="Fang M."/>
            <person name="Yu H."/>
            <person name="Zhu C."/>
            <person name="Cai Y."/>
            <person name="He Y."/>
            <person name="Gan X."/>
            <person name="Zeng H."/>
            <person name="Yu D."/>
            <person name="Zhu Y."/>
            <person name="Jiang H."/>
            <person name="Qiu Q."/>
            <person name="Yang H."/>
            <person name="Zhang Y.E."/>
            <person name="Wang W."/>
            <person name="Zhu M."/>
            <person name="He S."/>
            <person name="Zhang G."/>
        </authorList>
    </citation>
    <scope>NUCLEOTIDE SEQUENCE</scope>
    <source>
        <strain evidence="17">Allg_001</strain>
    </source>
</reference>
<gene>
    <name evidence="17" type="primary">Liph_0</name>
    <name evidence="17" type="ORF">GTO95_0010502</name>
</gene>
<organism evidence="17 18">
    <name type="scientific">Atractosteus spatula</name>
    <name type="common">Alligator gar</name>
    <name type="synonym">Lepisosteus spatula</name>
    <dbReference type="NCBI Taxonomy" id="7917"/>
    <lineage>
        <taxon>Eukaryota</taxon>
        <taxon>Metazoa</taxon>
        <taxon>Chordata</taxon>
        <taxon>Craniata</taxon>
        <taxon>Vertebrata</taxon>
        <taxon>Euteleostomi</taxon>
        <taxon>Actinopterygii</taxon>
        <taxon>Neopterygii</taxon>
        <taxon>Holostei</taxon>
        <taxon>Semionotiformes</taxon>
        <taxon>Lepisosteidae</taxon>
        <taxon>Atractosteus</taxon>
    </lineage>
</organism>
<evidence type="ECO:0000259" key="16">
    <source>
        <dbReference type="Pfam" id="PF00151"/>
    </source>
</evidence>
<keyword evidence="4" id="KW-0732">Signal</keyword>
<evidence type="ECO:0000256" key="13">
    <source>
        <dbReference type="ARBA" id="ARBA00048700"/>
    </source>
</evidence>
<proteinExistence type="inferred from homology"/>
<sequence length="447" mass="48970">GTRASQCPDFLSVAPPALEARVLGFTAEGGPCGRPLNMTAPGGLGAYPWDPRLPSVLIVHGRRPPQVRPQWVGRLALELLSAQRLNVLAVDWLSPRGRGLVPTARQAGRKLACLIRALLARGSSAETIHLIGFGVGAHIAGNAGAALRGCLGRITGLDPFGPEFTEAGPSVGLDWSDAQFVDVIHTNFRPNEPVVALGSARPLGHVDFYIGKGHQLPGCPPGLLDRERYVLCSHWRAHQIFTSSIRSHCPLFAFPCLSRHGFERGQCTHCHTAGLNACPQLGYNTSWVAAERPVPFQQLTALLDVTSAPPFCVTPFLLEFQVGGVTPLRAYLFIQLRGGGVETSPLLLSGSAPVRFQPGKVYRFMVSANRDGDFSHLLLEFYTRRNLYLQWRKRIVHLSQLLLTRLPRDRGVSYYAYDVRATEGHTVEVRLTKEVATGEEEEEEEEQ</sequence>
<comment type="catalytic activity">
    <reaction evidence="13">
        <text>1-hexadecanoyl-2-(5Z,8Z,11Z,14Z-eicosatetraenoyl)-sn-glycero-3-phospho-L-serine + H2O = 2-(5Z,8Z,11Z,14Z)-eicosatetraenoyl-sn-glycero-3-phospho-L-serine + hexadecanoate + H(+)</text>
        <dbReference type="Rhea" id="RHEA:41187"/>
        <dbReference type="ChEBI" id="CHEBI:7896"/>
        <dbReference type="ChEBI" id="CHEBI:15377"/>
        <dbReference type="ChEBI" id="CHEBI:15378"/>
        <dbReference type="ChEBI" id="CHEBI:75032"/>
        <dbReference type="ChEBI" id="CHEBI:77830"/>
    </reaction>
    <physiologicalReaction direction="left-to-right" evidence="13">
        <dbReference type="Rhea" id="RHEA:41188"/>
    </physiologicalReaction>
</comment>
<dbReference type="InterPro" id="IPR000734">
    <property type="entry name" value="TAG_lipase"/>
</dbReference>
<feature type="binding site" evidence="14">
    <location>
        <position position="177"/>
    </location>
    <ligand>
        <name>Ca(2+)</name>
        <dbReference type="ChEBI" id="CHEBI:29108"/>
    </ligand>
</feature>
<feature type="non-terminal residue" evidence="17">
    <location>
        <position position="1"/>
    </location>
</feature>
<dbReference type="PANTHER" id="PTHR11610:SF111">
    <property type="entry name" value="PHOSPHOLIPASE A1 MEMBER A"/>
    <property type="match status" value="1"/>
</dbReference>
<evidence type="ECO:0000256" key="11">
    <source>
        <dbReference type="ARBA" id="ARBA00048284"/>
    </source>
</evidence>
<feature type="binding site" evidence="14">
    <location>
        <position position="174"/>
    </location>
    <ligand>
        <name>Ca(2+)</name>
        <dbReference type="ChEBI" id="CHEBI:29108"/>
    </ligand>
</feature>
<keyword evidence="14" id="KW-0479">Metal-binding</keyword>
<dbReference type="PANTHER" id="PTHR11610">
    <property type="entry name" value="LIPASE"/>
    <property type="match status" value="1"/>
</dbReference>
<dbReference type="Pfam" id="PF00151">
    <property type="entry name" value="Lipase"/>
    <property type="match status" value="1"/>
</dbReference>
<dbReference type="InterPro" id="IPR029058">
    <property type="entry name" value="AB_hydrolase_fold"/>
</dbReference>
<feature type="non-terminal residue" evidence="17">
    <location>
        <position position="447"/>
    </location>
</feature>
<dbReference type="Gene3D" id="3.40.50.1820">
    <property type="entry name" value="alpha/beta hydrolase"/>
    <property type="match status" value="1"/>
</dbReference>
<evidence type="ECO:0000256" key="3">
    <source>
        <dbReference type="ARBA" id="ARBA00022525"/>
    </source>
</evidence>
<dbReference type="InterPro" id="IPR016272">
    <property type="entry name" value="Lipase_LIPH"/>
</dbReference>
<dbReference type="PIRSF" id="PIRSF000865">
    <property type="entry name" value="Lipoprotein_lipase_LIPH"/>
    <property type="match status" value="1"/>
</dbReference>
<evidence type="ECO:0000256" key="8">
    <source>
        <dbReference type="ARBA" id="ARBA00023157"/>
    </source>
</evidence>
<dbReference type="GO" id="GO:0008970">
    <property type="term" value="F:phospholipase A1 activity"/>
    <property type="evidence" value="ECO:0007669"/>
    <property type="project" value="TreeGrafter"/>
</dbReference>
<evidence type="ECO:0000313" key="17">
    <source>
        <dbReference type="EMBL" id="MBN3316348.1"/>
    </source>
</evidence>
<evidence type="ECO:0000256" key="15">
    <source>
        <dbReference type="RuleBase" id="RU004262"/>
    </source>
</evidence>
<dbReference type="Proteomes" id="UP000736164">
    <property type="component" value="Unassembled WGS sequence"/>
</dbReference>
<name>A0A8J7NPU1_ATRSP</name>
<keyword evidence="7" id="KW-0443">Lipid metabolism</keyword>
<evidence type="ECO:0000256" key="14">
    <source>
        <dbReference type="PIRSR" id="PIRSR000865-2"/>
    </source>
</evidence>
<dbReference type="GO" id="GO:0005615">
    <property type="term" value="C:extracellular space"/>
    <property type="evidence" value="ECO:0007669"/>
    <property type="project" value="TreeGrafter"/>
</dbReference>
<evidence type="ECO:0000256" key="1">
    <source>
        <dbReference type="ARBA" id="ARBA00004613"/>
    </source>
</evidence>
<dbReference type="EMBL" id="JAAWVO010028936">
    <property type="protein sequence ID" value="MBN3316348.1"/>
    <property type="molecule type" value="Genomic_DNA"/>
</dbReference>
<comment type="similarity">
    <text evidence="2 15">Belongs to the AB hydrolase superfamily. Lipase family.</text>
</comment>
<dbReference type="InterPro" id="IPR013818">
    <property type="entry name" value="Lipase"/>
</dbReference>
<evidence type="ECO:0000256" key="12">
    <source>
        <dbReference type="ARBA" id="ARBA00048646"/>
    </source>
</evidence>
<evidence type="ECO:0000256" key="7">
    <source>
        <dbReference type="ARBA" id="ARBA00023098"/>
    </source>
</evidence>
<dbReference type="GO" id="GO:0016042">
    <property type="term" value="P:lipid catabolic process"/>
    <property type="evidence" value="ECO:0007669"/>
    <property type="project" value="UniProtKB-KW"/>
</dbReference>